<dbReference type="RefSeq" id="WP_101603904.1">
    <property type="nucleotide sequence ID" value="NZ_CP018937.1"/>
</dbReference>
<dbReference type="InterPro" id="IPR027791">
    <property type="entry name" value="Galactosyl_T_C"/>
</dbReference>
<dbReference type="AlphaFoldDB" id="A0A2K9H2G6"/>
<dbReference type="PANTHER" id="PTHR22916:SF3">
    <property type="entry name" value="UDP-GLCNAC:BETAGAL BETA-1,3-N-ACETYLGLUCOSAMINYLTRANSFERASE-LIKE PROTEIN 1"/>
    <property type="match status" value="1"/>
</dbReference>
<comment type="caution">
    <text evidence="3">The sequence shown here is derived from an EMBL/GenBank/DDBJ whole genome shotgun (WGS) entry which is preliminary data.</text>
</comment>
<feature type="domain" description="Galactosyltransferase C-terminal" evidence="2">
    <location>
        <begin position="578"/>
        <end position="632"/>
    </location>
</feature>
<dbReference type="PANTHER" id="PTHR22916">
    <property type="entry name" value="GLYCOSYLTRANSFERASE"/>
    <property type="match status" value="1"/>
</dbReference>
<feature type="domain" description="Glycosyltransferase 2-like" evidence="1">
    <location>
        <begin position="9"/>
        <end position="134"/>
    </location>
</feature>
<proteinExistence type="predicted"/>
<dbReference type="SUPFAM" id="SSF53448">
    <property type="entry name" value="Nucleotide-diphospho-sugar transferases"/>
    <property type="match status" value="2"/>
</dbReference>
<evidence type="ECO:0000259" key="1">
    <source>
        <dbReference type="Pfam" id="PF00535"/>
    </source>
</evidence>
<evidence type="ECO:0000313" key="3">
    <source>
        <dbReference type="EMBL" id="RGV51445.1"/>
    </source>
</evidence>
<dbReference type="SUPFAM" id="SSF158745">
    <property type="entry name" value="LanC-like"/>
    <property type="match status" value="1"/>
</dbReference>
<dbReference type="Pfam" id="PF02709">
    <property type="entry name" value="Glyco_transf_7C"/>
    <property type="match status" value="1"/>
</dbReference>
<evidence type="ECO:0000313" key="4">
    <source>
        <dbReference type="Proteomes" id="UP000286270"/>
    </source>
</evidence>
<reference evidence="3 4" key="1">
    <citation type="submission" date="2018-08" db="EMBL/GenBank/DDBJ databases">
        <title>A genome reference for cultivated species of the human gut microbiota.</title>
        <authorList>
            <person name="Zou Y."/>
            <person name="Xue W."/>
            <person name="Luo G."/>
        </authorList>
    </citation>
    <scope>NUCLEOTIDE SEQUENCE [LARGE SCALE GENOMIC DNA]</scope>
    <source>
        <strain evidence="3 4">AF14-26</strain>
    </source>
</reference>
<dbReference type="InterPro" id="IPR001173">
    <property type="entry name" value="Glyco_trans_2-like"/>
</dbReference>
<gene>
    <name evidence="3" type="ORF">DWW08_14940</name>
</gene>
<dbReference type="Gene3D" id="3.90.550.10">
    <property type="entry name" value="Spore Coat Polysaccharide Biosynthesis Protein SpsA, Chain A"/>
    <property type="match status" value="2"/>
</dbReference>
<dbReference type="Pfam" id="PF00535">
    <property type="entry name" value="Glycos_transf_2"/>
    <property type="match status" value="1"/>
</dbReference>
<dbReference type="GO" id="GO:0016758">
    <property type="term" value="F:hexosyltransferase activity"/>
    <property type="evidence" value="ECO:0007669"/>
    <property type="project" value="UniProtKB-ARBA"/>
</dbReference>
<sequence length="678" mass="79313">MKYTNKKISVILHVHNSSKQTKASIKSILSQSFSEFEFIIITTPSNKKINQYIQTCNDERIVILNTTQHSNYYTSLNHGIKRAKGKYITIIRSNHIALSNKLQIQYDYLEQHNELIAVGSNFYNKDNKLIKYTPVSHSDIQIHLLKNNHISISSLMIRTNIIYKLRGYNEVYKHSADYNLYCRLVEAGKIEILTLPLSIHAYYEKRNIIEDYHIRKQYQKTFTNKYKVENQFPIMESDLGFPKMGRIIGLYTFTQYTSNHKYAKLADTLIDKLFNNITTTLPLTLEYGLLGIGCGIIYLLRNNLVEGEEDDILSQVDDSMVHELLYQSSNKKIDWYGIMRYSRLRLQGYKESKNRIIFQQHVIYAIDSMMRRINKQKLNKSIRAELYELYKMKIYPEKTKVAFKTDINNQVISTIQLKPLSACEGTTFIIPIRIDSDERKRNLDMVLNELSKIQNTRIIITEGDCTPRYIPPQIANVTYQFVKDTNPVFHRTKYLNLMLRIAQTEIIGIWDADVIIPQKQILIAINAIRESKAILSFPYEGNFHMIPPQTTINFITSRSFSLLKKESQNLLPQGLYAVGGALFVNRTAYLNIGGENEKFYGWGPEDAERVKRIEILGYPIYRAKGKLFHLYHPRNENSRFYNEQIEIQNRSEFLKISNMTKQELLQYISTWNKIARNY</sequence>
<evidence type="ECO:0000259" key="2">
    <source>
        <dbReference type="Pfam" id="PF02709"/>
    </source>
</evidence>
<organism evidence="3 4">
    <name type="scientific">Bacteroides fragilis</name>
    <dbReference type="NCBI Taxonomy" id="817"/>
    <lineage>
        <taxon>Bacteria</taxon>
        <taxon>Pseudomonadati</taxon>
        <taxon>Bacteroidota</taxon>
        <taxon>Bacteroidia</taxon>
        <taxon>Bacteroidales</taxon>
        <taxon>Bacteroidaceae</taxon>
        <taxon>Bacteroides</taxon>
    </lineage>
</organism>
<keyword evidence="3" id="KW-0808">Transferase</keyword>
<dbReference type="Proteomes" id="UP000286270">
    <property type="component" value="Unassembled WGS sequence"/>
</dbReference>
<dbReference type="EMBL" id="QRZH01000013">
    <property type="protein sequence ID" value="RGV51445.1"/>
    <property type="molecule type" value="Genomic_DNA"/>
</dbReference>
<dbReference type="InterPro" id="IPR029044">
    <property type="entry name" value="Nucleotide-diphossugar_trans"/>
</dbReference>
<name>A0A2K9H2G6_BACFG</name>
<protein>
    <submittedName>
        <fullName evidence="3">Glycosyltransferase</fullName>
    </submittedName>
</protein>
<dbReference type="Gene3D" id="1.50.10.20">
    <property type="match status" value="1"/>
</dbReference>
<accession>A0A2K9H2G6</accession>